<evidence type="ECO:0000313" key="6">
    <source>
        <dbReference type="EMBL" id="KAG5173369.1"/>
    </source>
</evidence>
<accession>A0A8H7Y9I8</accession>
<organism evidence="6">
    <name type="scientific">Psilocybe cubensis</name>
    <name type="common">Psychedelic mushroom</name>
    <name type="synonym">Stropharia cubensis</name>
    <dbReference type="NCBI Taxonomy" id="181762"/>
    <lineage>
        <taxon>Eukaryota</taxon>
        <taxon>Fungi</taxon>
        <taxon>Dikarya</taxon>
        <taxon>Basidiomycota</taxon>
        <taxon>Agaricomycotina</taxon>
        <taxon>Agaricomycetes</taxon>
        <taxon>Agaricomycetidae</taxon>
        <taxon>Agaricales</taxon>
        <taxon>Agaricineae</taxon>
        <taxon>Strophariaceae</taxon>
        <taxon>Psilocybe</taxon>
    </lineage>
</organism>
<evidence type="ECO:0000313" key="2">
    <source>
        <dbReference type="EMBL" id="KAG5162418.1"/>
    </source>
</evidence>
<dbReference type="OrthoDB" id="2686745at2759"/>
<dbReference type="EMBL" id="JAFIQS010000001">
    <property type="protein sequence ID" value="KAG5173369.1"/>
    <property type="molecule type" value="Genomic_DNA"/>
</dbReference>
<dbReference type="EMBL" id="JAFIQS010000003">
    <property type="protein sequence ID" value="KAG5171422.1"/>
    <property type="molecule type" value="Genomic_DNA"/>
</dbReference>
<comment type="caution">
    <text evidence="6">The sequence shown here is derived from an EMBL/GenBank/DDBJ whole genome shotgun (WGS) entry which is preliminary data.</text>
</comment>
<dbReference type="EMBL" id="JAFIQS010000019">
    <property type="protein sequence ID" value="KAG5162418.1"/>
    <property type="molecule type" value="Genomic_DNA"/>
</dbReference>
<sequence>MSSSHPSHEYIRHLPLITPRIEFLLPSQEPLPKITPRIQWTPELLQRHAIPRGAAPQPSSVAAPGPEELIQAEGPSGQDTVPVPPIGPSIATPATHVQVDPGQPIDPAMILQVAGPSHPRVTSPVPGGEMYKKPKGEPGRRGSGGFNIQTVLRDDFHWSEEDIGDMVGYITREARRSLDMSKSYRSQKKEKIEAICQEATRRWPVLRDYDKCWPVHSVLKLKLKYRAEAHRRVEGRRESARVRAALANIAGVNDAE</sequence>
<evidence type="ECO:0000313" key="4">
    <source>
        <dbReference type="EMBL" id="KAG5164725.1"/>
    </source>
</evidence>
<reference evidence="6" key="1">
    <citation type="submission" date="2021-02" db="EMBL/GenBank/DDBJ databases">
        <title>Psilocybe cubensis genome.</title>
        <authorList>
            <person name="Mckernan K.J."/>
            <person name="Crawford S."/>
            <person name="Trippe A."/>
            <person name="Kane L.T."/>
            <person name="Mclaughlin S."/>
        </authorList>
    </citation>
    <scope>NUCLEOTIDE SEQUENCE [LARGE SCALE GENOMIC DNA]</scope>
    <source>
        <strain evidence="6">MGC-MH-2018</strain>
    </source>
</reference>
<evidence type="ECO:0000313" key="5">
    <source>
        <dbReference type="EMBL" id="KAG5171422.1"/>
    </source>
</evidence>
<name>A0A8H7Y9I8_PSICU</name>
<evidence type="ECO:0000256" key="1">
    <source>
        <dbReference type="SAM" id="MobiDB-lite"/>
    </source>
</evidence>
<evidence type="ECO:0000313" key="3">
    <source>
        <dbReference type="EMBL" id="KAG5162903.1"/>
    </source>
</evidence>
<proteinExistence type="predicted"/>
<dbReference type="AlphaFoldDB" id="A0A8H7Y9I8"/>
<dbReference type="EMBL" id="JAFIQS010000011">
    <property type="protein sequence ID" value="KAG5164725.1"/>
    <property type="molecule type" value="Genomic_DNA"/>
</dbReference>
<dbReference type="EMBL" id="JAFIQS010000017">
    <property type="protein sequence ID" value="KAG5162903.1"/>
    <property type="molecule type" value="Genomic_DNA"/>
</dbReference>
<protein>
    <submittedName>
        <fullName evidence="6">Uncharacterized protein</fullName>
    </submittedName>
</protein>
<feature type="compositionally biased region" description="Basic and acidic residues" evidence="1">
    <location>
        <begin position="130"/>
        <end position="140"/>
    </location>
</feature>
<feature type="region of interest" description="Disordered" evidence="1">
    <location>
        <begin position="117"/>
        <end position="145"/>
    </location>
</feature>
<gene>
    <name evidence="6" type="ORF">JR316_000023</name>
    <name evidence="5" type="ORF">JR316_003508</name>
    <name evidence="4" type="ORF">JR316_010366</name>
    <name evidence="3" type="ORF">JR316_012291</name>
    <name evidence="2" type="ORF">JR316_012743</name>
</gene>